<reference evidence="4" key="1">
    <citation type="submission" date="2006-10" db="EMBL/GenBank/DDBJ databases">
        <authorList>
            <person name="Amadeo P."/>
            <person name="Zhao Q."/>
            <person name="Wortman J."/>
            <person name="Fraser-Liggett C."/>
            <person name="Carlton J."/>
        </authorList>
    </citation>
    <scope>NUCLEOTIDE SEQUENCE</scope>
    <source>
        <strain evidence="4">G3</strain>
    </source>
</reference>
<evidence type="ECO:0000256" key="3">
    <source>
        <dbReference type="PROSITE-ProRule" id="PRU00023"/>
    </source>
</evidence>
<dbReference type="Pfam" id="PF12796">
    <property type="entry name" value="Ank_2"/>
    <property type="match status" value="3"/>
</dbReference>
<dbReference type="PRINTS" id="PR01415">
    <property type="entry name" value="ANKYRIN"/>
</dbReference>
<dbReference type="SUPFAM" id="SSF48403">
    <property type="entry name" value="Ankyrin repeat"/>
    <property type="match status" value="1"/>
</dbReference>
<dbReference type="InterPro" id="IPR036770">
    <property type="entry name" value="Ankyrin_rpt-contain_sf"/>
</dbReference>
<dbReference type="SMR" id="A2F810"/>
<keyword evidence="5" id="KW-1185">Reference proteome</keyword>
<dbReference type="SMART" id="SM00248">
    <property type="entry name" value="ANK"/>
    <property type="match status" value="9"/>
</dbReference>
<keyword evidence="1" id="KW-0677">Repeat</keyword>
<dbReference type="PROSITE" id="PS50088">
    <property type="entry name" value="ANK_REPEAT"/>
    <property type="match status" value="3"/>
</dbReference>
<proteinExistence type="predicted"/>
<dbReference type="EMBL" id="DS113656">
    <property type="protein sequence ID" value="EAX98942.1"/>
    <property type="molecule type" value="Genomic_DNA"/>
</dbReference>
<reference evidence="4" key="2">
    <citation type="journal article" date="2007" name="Science">
        <title>Draft genome sequence of the sexually transmitted pathogen Trichomonas vaginalis.</title>
        <authorList>
            <person name="Carlton J.M."/>
            <person name="Hirt R.P."/>
            <person name="Silva J.C."/>
            <person name="Delcher A.L."/>
            <person name="Schatz M."/>
            <person name="Zhao Q."/>
            <person name="Wortman J.R."/>
            <person name="Bidwell S.L."/>
            <person name="Alsmark U.C.M."/>
            <person name="Besteiro S."/>
            <person name="Sicheritz-Ponten T."/>
            <person name="Noel C.J."/>
            <person name="Dacks J.B."/>
            <person name="Foster P.G."/>
            <person name="Simillion C."/>
            <person name="Van de Peer Y."/>
            <person name="Miranda-Saavedra D."/>
            <person name="Barton G.J."/>
            <person name="Westrop G.D."/>
            <person name="Mueller S."/>
            <person name="Dessi D."/>
            <person name="Fiori P.L."/>
            <person name="Ren Q."/>
            <person name="Paulsen I."/>
            <person name="Zhang H."/>
            <person name="Bastida-Corcuera F.D."/>
            <person name="Simoes-Barbosa A."/>
            <person name="Brown M.T."/>
            <person name="Hayes R.D."/>
            <person name="Mukherjee M."/>
            <person name="Okumura C.Y."/>
            <person name="Schneider R."/>
            <person name="Smith A.J."/>
            <person name="Vanacova S."/>
            <person name="Villalvazo M."/>
            <person name="Haas B.J."/>
            <person name="Pertea M."/>
            <person name="Feldblyum T.V."/>
            <person name="Utterback T.R."/>
            <person name="Shu C.L."/>
            <person name="Osoegawa K."/>
            <person name="de Jong P.J."/>
            <person name="Hrdy I."/>
            <person name="Horvathova L."/>
            <person name="Zubacova Z."/>
            <person name="Dolezal P."/>
            <person name="Malik S.B."/>
            <person name="Logsdon J.M. Jr."/>
            <person name="Henze K."/>
            <person name="Gupta A."/>
            <person name="Wang C.C."/>
            <person name="Dunne R.L."/>
            <person name="Upcroft J.A."/>
            <person name="Upcroft P."/>
            <person name="White O."/>
            <person name="Salzberg S.L."/>
            <person name="Tang P."/>
            <person name="Chiu C.-H."/>
            <person name="Lee Y.-S."/>
            <person name="Embley T.M."/>
            <person name="Coombs G.H."/>
            <person name="Mottram J.C."/>
            <person name="Tachezy J."/>
            <person name="Fraser-Liggett C.M."/>
            <person name="Johnson P.J."/>
        </authorList>
    </citation>
    <scope>NUCLEOTIDE SEQUENCE [LARGE SCALE GENOMIC DNA]</scope>
    <source>
        <strain evidence="4">G3</strain>
    </source>
</reference>
<dbReference type="AlphaFoldDB" id="A2F810"/>
<dbReference type="PANTHER" id="PTHR24126">
    <property type="entry name" value="ANKYRIN REPEAT, PH AND SEC7 DOMAIN CONTAINING PROTEIN SECG-RELATED"/>
    <property type="match status" value="1"/>
</dbReference>
<dbReference type="eggNOG" id="KOG4177">
    <property type="taxonomic scope" value="Eukaryota"/>
</dbReference>
<dbReference type="OrthoDB" id="426293at2759"/>
<dbReference type="RefSeq" id="XP_001311872.1">
    <property type="nucleotide sequence ID" value="XM_001311871.1"/>
</dbReference>
<name>A2F810_TRIV3</name>
<dbReference type="VEuPathDB" id="TrichDB:TVAG_321020"/>
<evidence type="ECO:0000256" key="1">
    <source>
        <dbReference type="ARBA" id="ARBA00022737"/>
    </source>
</evidence>
<organism evidence="4 5">
    <name type="scientific">Trichomonas vaginalis (strain ATCC PRA-98 / G3)</name>
    <dbReference type="NCBI Taxonomy" id="412133"/>
    <lineage>
        <taxon>Eukaryota</taxon>
        <taxon>Metamonada</taxon>
        <taxon>Parabasalia</taxon>
        <taxon>Trichomonadida</taxon>
        <taxon>Trichomonadidae</taxon>
        <taxon>Trichomonas</taxon>
    </lineage>
</organism>
<dbReference type="PROSITE" id="PS50297">
    <property type="entry name" value="ANK_REP_REGION"/>
    <property type="match status" value="3"/>
</dbReference>
<feature type="repeat" description="ANK" evidence="3">
    <location>
        <begin position="133"/>
        <end position="165"/>
    </location>
</feature>
<dbReference type="KEGG" id="tva:4756744"/>
<dbReference type="STRING" id="5722.A2F810"/>
<protein>
    <submittedName>
        <fullName evidence="4">Ankyrin repeat protein, putative</fullName>
    </submittedName>
</protein>
<dbReference type="InParanoid" id="A2F810"/>
<dbReference type="PANTHER" id="PTHR24126:SF14">
    <property type="entry name" value="ANK_REP_REGION DOMAIN-CONTAINING PROTEIN"/>
    <property type="match status" value="1"/>
</dbReference>
<dbReference type="VEuPathDB" id="TrichDB:TVAGG3_0383990"/>
<keyword evidence="2 3" id="KW-0040">ANK repeat</keyword>
<feature type="repeat" description="ANK" evidence="3">
    <location>
        <begin position="279"/>
        <end position="311"/>
    </location>
</feature>
<evidence type="ECO:0000256" key="2">
    <source>
        <dbReference type="ARBA" id="ARBA00023043"/>
    </source>
</evidence>
<evidence type="ECO:0000313" key="4">
    <source>
        <dbReference type="EMBL" id="EAX98942.1"/>
    </source>
</evidence>
<sequence>MNVKQVDELCIYCAICSHNNSFLNYVLEHDLYEDLYKTSLAEIIRMTPVFDSQNVGAVFLLYEKDKNIVFPWCAAFPQTYDIIKNDMILINTDTRFSKSPLHYAAIFNCAENCKLLLDNLVVNRIDINETDGNRRTALNYAVKYDSKEVAELLISYGADVNLCNKYSNILIDAITNENKEMVDLLVSNGADVNFIGDDGHFPLHQAVKVCSREIIKLLIEHGANVSAIYKSKGTMKTAIHFAVENLISEDNDKDIISKLKEIIEFLISNGADINAKVRNGTTPLHIAAKNLHKDAIEFLISHGADFNSSDDFGKTAFHYAVTEILNTSSFCKRINKSEGIKIRNSVVEIQNYAIDKNYLELIEFFVSHGADVNAKDCSGKSVLQIAKENYRNEIVQLLIAHGPEHYKNNL</sequence>
<dbReference type="Gene3D" id="1.25.40.20">
    <property type="entry name" value="Ankyrin repeat-containing domain"/>
    <property type="match status" value="3"/>
</dbReference>
<feature type="repeat" description="ANK" evidence="3">
    <location>
        <begin position="198"/>
        <end position="230"/>
    </location>
</feature>
<gene>
    <name evidence="4" type="ORF">TVAG_321020</name>
</gene>
<dbReference type="Proteomes" id="UP000001542">
    <property type="component" value="Unassembled WGS sequence"/>
</dbReference>
<dbReference type="InterPro" id="IPR002110">
    <property type="entry name" value="Ankyrin_rpt"/>
</dbReference>
<evidence type="ECO:0000313" key="5">
    <source>
        <dbReference type="Proteomes" id="UP000001542"/>
    </source>
</evidence>
<accession>A2F810</accession>